<accession>A0ABW1YGY2</accession>
<evidence type="ECO:0000313" key="2">
    <source>
        <dbReference type="EMBL" id="MFC6592810.1"/>
    </source>
</evidence>
<reference evidence="3" key="1">
    <citation type="journal article" date="2019" name="Int. J. Syst. Evol. Microbiol.">
        <title>The Global Catalogue of Microorganisms (GCM) 10K type strain sequencing project: providing services to taxonomists for standard genome sequencing and annotation.</title>
        <authorList>
            <consortium name="The Broad Institute Genomics Platform"/>
            <consortium name="The Broad Institute Genome Sequencing Center for Infectious Disease"/>
            <person name="Wu L."/>
            <person name="Ma J."/>
        </authorList>
    </citation>
    <scope>NUCLEOTIDE SEQUENCE [LARGE SCALE GENOMIC DNA]</scope>
    <source>
        <strain evidence="3">CGMCC 1.15772</strain>
    </source>
</reference>
<name>A0ABW1YGY2_9DEIO</name>
<protein>
    <recommendedName>
        <fullName evidence="4">DUF4230 domain-containing protein</fullName>
    </recommendedName>
</protein>
<evidence type="ECO:0000313" key="3">
    <source>
        <dbReference type="Proteomes" id="UP001596297"/>
    </source>
</evidence>
<feature type="region of interest" description="Disordered" evidence="1">
    <location>
        <begin position="195"/>
        <end position="221"/>
    </location>
</feature>
<dbReference type="RefSeq" id="WP_380083932.1">
    <property type="nucleotide sequence ID" value="NZ_JBHSWD010000002.1"/>
</dbReference>
<evidence type="ECO:0000256" key="1">
    <source>
        <dbReference type="SAM" id="MobiDB-lite"/>
    </source>
</evidence>
<keyword evidence="3" id="KW-1185">Reference proteome</keyword>
<gene>
    <name evidence="2" type="ORF">ACFP81_12935</name>
</gene>
<evidence type="ECO:0008006" key="4">
    <source>
        <dbReference type="Google" id="ProtNLM"/>
    </source>
</evidence>
<organism evidence="2 3">
    <name type="scientific">Deinococcus lacus</name>
    <dbReference type="NCBI Taxonomy" id="392561"/>
    <lineage>
        <taxon>Bacteria</taxon>
        <taxon>Thermotogati</taxon>
        <taxon>Deinococcota</taxon>
        <taxon>Deinococci</taxon>
        <taxon>Deinococcales</taxon>
        <taxon>Deinococcaceae</taxon>
        <taxon>Deinococcus</taxon>
    </lineage>
</organism>
<comment type="caution">
    <text evidence="2">The sequence shown here is derived from an EMBL/GenBank/DDBJ whole genome shotgun (WGS) entry which is preliminary data.</text>
</comment>
<proteinExistence type="predicted"/>
<dbReference type="Proteomes" id="UP001596297">
    <property type="component" value="Unassembled WGS sequence"/>
</dbReference>
<sequence length="221" mass="24623">MQRSTKLLAALVLFPAAYYLYRVENPKEPLRPTDLRDGLGPVQHRFYAAEVIQATKTPEEIVAQTLQRLPEFAPSGLAWFRGLDHPVPPVREGDRLKITMMGLRRARVVVEDVTPLSFTIRTLRLHPDSGTVRFRAVPYEPGHYQLEVESAVRSSTHLDRAAHLAGVHAAQRANWETVLNQAAELSGGIIAGHTHRSQEYPYDPAETAREVVEDGPGPQPA</sequence>
<dbReference type="EMBL" id="JBHSWD010000002">
    <property type="protein sequence ID" value="MFC6592810.1"/>
    <property type="molecule type" value="Genomic_DNA"/>
</dbReference>